<dbReference type="GO" id="GO:0005737">
    <property type="term" value="C:cytoplasm"/>
    <property type="evidence" value="ECO:0007669"/>
    <property type="project" value="TreeGrafter"/>
</dbReference>
<dbReference type="STRING" id="78915.A0A4P9XLT8"/>
<dbReference type="GO" id="GO:0046512">
    <property type="term" value="P:sphingosine biosynthetic process"/>
    <property type="evidence" value="ECO:0007669"/>
    <property type="project" value="TreeGrafter"/>
</dbReference>
<keyword evidence="4" id="KW-1185">Reference proteome</keyword>
<evidence type="ECO:0000313" key="3">
    <source>
        <dbReference type="EMBL" id="RKP06848.1"/>
    </source>
</evidence>
<organism evidence="3 4">
    <name type="scientific">Thamnocephalis sphaerospora</name>
    <dbReference type="NCBI Taxonomy" id="78915"/>
    <lineage>
        <taxon>Eukaryota</taxon>
        <taxon>Fungi</taxon>
        <taxon>Fungi incertae sedis</taxon>
        <taxon>Zoopagomycota</taxon>
        <taxon>Zoopagomycotina</taxon>
        <taxon>Zoopagomycetes</taxon>
        <taxon>Zoopagales</taxon>
        <taxon>Sigmoideomycetaceae</taxon>
        <taxon>Thamnocephalis</taxon>
    </lineage>
</organism>
<gene>
    <name evidence="3" type="ORF">THASP1DRAFT_24902</name>
</gene>
<dbReference type="SMART" id="SM00046">
    <property type="entry name" value="DAGKc"/>
    <property type="match status" value="1"/>
</dbReference>
<dbReference type="GO" id="GO:0016020">
    <property type="term" value="C:membrane"/>
    <property type="evidence" value="ECO:0007669"/>
    <property type="project" value="TreeGrafter"/>
</dbReference>
<dbReference type="Proteomes" id="UP000271241">
    <property type="component" value="Unassembled WGS sequence"/>
</dbReference>
<dbReference type="PANTHER" id="PTHR12358:SF31">
    <property type="entry name" value="ACYLGLYCEROL KINASE, MITOCHONDRIAL"/>
    <property type="match status" value="1"/>
</dbReference>
<proteinExistence type="predicted"/>
<sequence>MTAPEAIAVESATAVAQEAAAVTDPLAAAVTKSEKAAPTEAAGDSTVLLASTTPAAATPESATAVADEQIAHTASVSSETADSVPEAQTASVLTNTGVVGPATPTHAAAASNISILNGVDKVEGNPEHMDPLNNADAPSSRRGREIRRQANVSSWWRSGGRRSESGELCLTREDVLMHDGVDTRAVAYLTWSPTRSTVGNATNTPTDKTTVASLARRARLTIGGNSEPVSFRVSLEHCYAVHRAAPSVLSDVYTVSPGAHHGGAPLTAAQAIPHMLVDGKPTSETAEDTTVTQPAPHLVTVLGAVQRGLKSRSRAWTFAFEDSATADAWVMQLRQALYGPTGKPERTNYLVMLNPFGGTRNAARIYSQIVVPMAQLAGISLTLLETERAKHAMEYVHGADLTPFGGILSISGDGLFHEIVNGLLTREDWETARRMPLGIIPAAYNNHTGGGFPVGTGNALAVSVDQPTPELGMIAAISGSARVMDIMALTSLETGRTYYSHEMLTWSLVADVDIESERFRWAGPARFTMSAVVRLINMRKYRARIHYLLDPKDPNAAEAGVSGTDVTVVTTEGQILVDVEKDDGAPMAADNAEVVDVNPPTAQHPSVHGPKPILTDFCRKLGESGTSLTLPQGWHTYDGALEHFIATSVPWIGSDVFISPAAGISSGHIDLVWSANLGGPLKTLSMMTDNGKGDYLRSQSMRWHQVRAFVLEPLGRAKDESVKGIMDVDGEVVACESLAVECLPGLARILTPAWFDEAKVARRSAPASKQ</sequence>
<reference evidence="4" key="1">
    <citation type="journal article" date="2018" name="Nat. Microbiol.">
        <title>Leveraging single-cell genomics to expand the fungal tree of life.</title>
        <authorList>
            <person name="Ahrendt S.R."/>
            <person name="Quandt C.A."/>
            <person name="Ciobanu D."/>
            <person name="Clum A."/>
            <person name="Salamov A."/>
            <person name="Andreopoulos B."/>
            <person name="Cheng J.F."/>
            <person name="Woyke T."/>
            <person name="Pelin A."/>
            <person name="Henrissat B."/>
            <person name="Reynolds N.K."/>
            <person name="Benny G.L."/>
            <person name="Smith M.E."/>
            <person name="James T.Y."/>
            <person name="Grigoriev I.V."/>
        </authorList>
    </citation>
    <scope>NUCLEOTIDE SEQUENCE [LARGE SCALE GENOMIC DNA]</scope>
    <source>
        <strain evidence="4">RSA 1356</strain>
    </source>
</reference>
<dbReference type="SUPFAM" id="SSF111331">
    <property type="entry name" value="NAD kinase/diacylglycerol kinase-like"/>
    <property type="match status" value="1"/>
</dbReference>
<dbReference type="Gene3D" id="2.60.200.40">
    <property type="match status" value="1"/>
</dbReference>
<dbReference type="EMBL" id="KZ992806">
    <property type="protein sequence ID" value="RKP06848.1"/>
    <property type="molecule type" value="Genomic_DNA"/>
</dbReference>
<evidence type="ECO:0000313" key="4">
    <source>
        <dbReference type="Proteomes" id="UP000271241"/>
    </source>
</evidence>
<dbReference type="PANTHER" id="PTHR12358">
    <property type="entry name" value="SPHINGOSINE KINASE"/>
    <property type="match status" value="1"/>
</dbReference>
<feature type="region of interest" description="Disordered" evidence="1">
    <location>
        <begin position="124"/>
        <end position="146"/>
    </location>
</feature>
<dbReference type="InterPro" id="IPR001206">
    <property type="entry name" value="Diacylglycerol_kinase_cat_dom"/>
</dbReference>
<dbReference type="GO" id="GO:0001727">
    <property type="term" value="F:lipid kinase activity"/>
    <property type="evidence" value="ECO:0007669"/>
    <property type="project" value="UniProtKB-ARBA"/>
</dbReference>
<keyword evidence="3" id="KW-0808">Transferase</keyword>
<feature type="domain" description="DAGKc" evidence="2">
    <location>
        <begin position="344"/>
        <end position="494"/>
    </location>
</feature>
<dbReference type="InterPro" id="IPR050187">
    <property type="entry name" value="Lipid_Phosphate_FormReg"/>
</dbReference>
<keyword evidence="3" id="KW-0418">Kinase</keyword>
<evidence type="ECO:0000259" key="2">
    <source>
        <dbReference type="PROSITE" id="PS50146"/>
    </source>
</evidence>
<dbReference type="Gene3D" id="3.40.50.10330">
    <property type="entry name" value="Probable inorganic polyphosphate/atp-NAD kinase, domain 1"/>
    <property type="match status" value="1"/>
</dbReference>
<dbReference type="GO" id="GO:0016773">
    <property type="term" value="F:phosphotransferase activity, alcohol group as acceptor"/>
    <property type="evidence" value="ECO:0007669"/>
    <property type="project" value="UniProtKB-ARBA"/>
</dbReference>
<dbReference type="PROSITE" id="PS50146">
    <property type="entry name" value="DAGK"/>
    <property type="match status" value="1"/>
</dbReference>
<dbReference type="InterPro" id="IPR017438">
    <property type="entry name" value="ATP-NAD_kinase_N"/>
</dbReference>
<evidence type="ECO:0000256" key="1">
    <source>
        <dbReference type="SAM" id="MobiDB-lite"/>
    </source>
</evidence>
<dbReference type="InterPro" id="IPR016064">
    <property type="entry name" value="NAD/diacylglycerol_kinase_sf"/>
</dbReference>
<protein>
    <submittedName>
        <fullName evidence="3">ATP-NAD kinase-like domain-containing protein</fullName>
    </submittedName>
</protein>
<name>A0A4P9XLT8_9FUNG</name>
<dbReference type="AlphaFoldDB" id="A0A4P9XLT8"/>
<dbReference type="Pfam" id="PF00781">
    <property type="entry name" value="DAGK_cat"/>
    <property type="match status" value="1"/>
</dbReference>
<dbReference type="OrthoDB" id="3853857at2759"/>
<accession>A0A4P9XLT8</accession>